<feature type="region of interest" description="Disordered" evidence="1">
    <location>
        <begin position="350"/>
        <end position="373"/>
    </location>
</feature>
<feature type="region of interest" description="Disordered" evidence="1">
    <location>
        <begin position="1"/>
        <end position="22"/>
    </location>
</feature>
<dbReference type="GeneID" id="87832228"/>
<evidence type="ECO:0000313" key="3">
    <source>
        <dbReference type="Proteomes" id="UP001302602"/>
    </source>
</evidence>
<evidence type="ECO:0000256" key="1">
    <source>
        <dbReference type="SAM" id="MobiDB-lite"/>
    </source>
</evidence>
<comment type="caution">
    <text evidence="2">The sequence shown here is derived from an EMBL/GenBank/DDBJ whole genome shotgun (WGS) entry which is preliminary data.</text>
</comment>
<reference evidence="2" key="2">
    <citation type="submission" date="2023-05" db="EMBL/GenBank/DDBJ databases">
        <authorList>
            <consortium name="Lawrence Berkeley National Laboratory"/>
            <person name="Steindorff A."/>
            <person name="Hensen N."/>
            <person name="Bonometti L."/>
            <person name="Westerberg I."/>
            <person name="Brannstrom I.O."/>
            <person name="Guillou S."/>
            <person name="Cros-Aarteil S."/>
            <person name="Calhoun S."/>
            <person name="Haridas S."/>
            <person name="Kuo A."/>
            <person name="Mondo S."/>
            <person name="Pangilinan J."/>
            <person name="Riley R."/>
            <person name="Labutti K."/>
            <person name="Andreopoulos B."/>
            <person name="Lipzen A."/>
            <person name="Chen C."/>
            <person name="Yanf M."/>
            <person name="Daum C."/>
            <person name="Ng V."/>
            <person name="Clum A."/>
            <person name="Ohm R."/>
            <person name="Martin F."/>
            <person name="Silar P."/>
            <person name="Natvig D."/>
            <person name="Lalanne C."/>
            <person name="Gautier V."/>
            <person name="Ament-Velasquez S.L."/>
            <person name="Kruys A."/>
            <person name="Hutchinson M.I."/>
            <person name="Powell A.J."/>
            <person name="Barry K."/>
            <person name="Miller A.N."/>
            <person name="Grigoriev I.V."/>
            <person name="Debuchy R."/>
            <person name="Gladieux P."/>
            <person name="Thoren M.H."/>
            <person name="Johannesson H."/>
        </authorList>
    </citation>
    <scope>NUCLEOTIDE SEQUENCE</scope>
    <source>
        <strain evidence="2">CBS 731.68</strain>
    </source>
</reference>
<evidence type="ECO:0000313" key="2">
    <source>
        <dbReference type="EMBL" id="KAK4126793.1"/>
    </source>
</evidence>
<keyword evidence="3" id="KW-1185">Reference proteome</keyword>
<dbReference type="RefSeq" id="XP_062650564.1">
    <property type="nucleotide sequence ID" value="XM_062795460.1"/>
</dbReference>
<dbReference type="AlphaFoldDB" id="A0AAN6U5E1"/>
<reference evidence="2" key="1">
    <citation type="journal article" date="2023" name="Mol. Phylogenet. Evol.">
        <title>Genome-scale phylogeny and comparative genomics of the fungal order Sordariales.</title>
        <authorList>
            <person name="Hensen N."/>
            <person name="Bonometti L."/>
            <person name="Westerberg I."/>
            <person name="Brannstrom I.O."/>
            <person name="Guillou S."/>
            <person name="Cros-Aarteil S."/>
            <person name="Calhoun S."/>
            <person name="Haridas S."/>
            <person name="Kuo A."/>
            <person name="Mondo S."/>
            <person name="Pangilinan J."/>
            <person name="Riley R."/>
            <person name="LaButti K."/>
            <person name="Andreopoulos B."/>
            <person name="Lipzen A."/>
            <person name="Chen C."/>
            <person name="Yan M."/>
            <person name="Daum C."/>
            <person name="Ng V."/>
            <person name="Clum A."/>
            <person name="Steindorff A."/>
            <person name="Ohm R.A."/>
            <person name="Martin F."/>
            <person name="Silar P."/>
            <person name="Natvig D.O."/>
            <person name="Lalanne C."/>
            <person name="Gautier V."/>
            <person name="Ament-Velasquez S.L."/>
            <person name="Kruys A."/>
            <person name="Hutchinson M.I."/>
            <person name="Powell A.J."/>
            <person name="Barry K."/>
            <person name="Miller A.N."/>
            <person name="Grigoriev I.V."/>
            <person name="Debuchy R."/>
            <person name="Gladieux P."/>
            <person name="Hiltunen Thoren M."/>
            <person name="Johannesson H."/>
        </authorList>
    </citation>
    <scope>NUCLEOTIDE SEQUENCE</scope>
    <source>
        <strain evidence="2">CBS 731.68</strain>
    </source>
</reference>
<feature type="compositionally biased region" description="Polar residues" evidence="1">
    <location>
        <begin position="10"/>
        <end position="19"/>
    </location>
</feature>
<protein>
    <submittedName>
        <fullName evidence="2">Uncharacterized protein</fullName>
    </submittedName>
</protein>
<proteinExistence type="predicted"/>
<name>A0AAN6U5E1_9PEZI</name>
<organism evidence="2 3">
    <name type="scientific">Parathielavia appendiculata</name>
    <dbReference type="NCBI Taxonomy" id="2587402"/>
    <lineage>
        <taxon>Eukaryota</taxon>
        <taxon>Fungi</taxon>
        <taxon>Dikarya</taxon>
        <taxon>Ascomycota</taxon>
        <taxon>Pezizomycotina</taxon>
        <taxon>Sordariomycetes</taxon>
        <taxon>Sordariomycetidae</taxon>
        <taxon>Sordariales</taxon>
        <taxon>Chaetomiaceae</taxon>
        <taxon>Parathielavia</taxon>
    </lineage>
</organism>
<dbReference type="Proteomes" id="UP001302602">
    <property type="component" value="Unassembled WGS sequence"/>
</dbReference>
<accession>A0AAN6U5E1</accession>
<feature type="region of interest" description="Disordered" evidence="1">
    <location>
        <begin position="71"/>
        <end position="92"/>
    </location>
</feature>
<sequence>MTDRVDMESTVDQDSSRPSTPDIHIVSMARVMLGNSADSYGGCDEDYFVKGFEEGFKAGFSLGYRKALEEGKKQGHSEAEAEFKKRAGRESSKGGEVQLGTVAAKVCHLVHGCDKNSRLILYHPNSHPTARLTGDITLLSDVVLKDSPSSSPNCLLRDIEACPVGDDDMFHDAASSFSAQSENLLVFYAEQQLSASGSDSADNGIRIAPTEVGSCPDSPEKREEQDLLGLFDKANNQALIPSSQTSKAPEERINSSPVIASTLSVDITALVPLARPSILASISTTHAHTTITTGANAAEIQSTAKGEAHTEPMILFTIPRGDDKDPLIKLKNQGLTTLYNIPLPHTLQLPNWEPDMDPNMETSPSARRPRPPYPTLSGWHNIYALADQGRTIVGGRGMNPCFLS</sequence>
<dbReference type="EMBL" id="MU853224">
    <property type="protein sequence ID" value="KAK4126793.1"/>
    <property type="molecule type" value="Genomic_DNA"/>
</dbReference>
<gene>
    <name evidence="2" type="ORF">N657DRAFT_668812</name>
</gene>